<dbReference type="PANTHER" id="PTHR43341">
    <property type="entry name" value="AMINO ACID PERMEASE"/>
    <property type="match status" value="1"/>
</dbReference>
<evidence type="ECO:0000256" key="5">
    <source>
        <dbReference type="ARBA" id="ARBA00022989"/>
    </source>
</evidence>
<evidence type="ECO:0000313" key="9">
    <source>
        <dbReference type="EMBL" id="KAH7021252.1"/>
    </source>
</evidence>
<evidence type="ECO:0000256" key="3">
    <source>
        <dbReference type="ARBA" id="ARBA00022692"/>
    </source>
</evidence>
<dbReference type="InterPro" id="IPR004841">
    <property type="entry name" value="AA-permease/SLC12A_dom"/>
</dbReference>
<name>A0A9P9BL28_9PEZI</name>
<keyword evidence="2" id="KW-0813">Transport</keyword>
<evidence type="ECO:0000313" key="10">
    <source>
        <dbReference type="Proteomes" id="UP000756346"/>
    </source>
</evidence>
<feature type="transmembrane region" description="Helical" evidence="7">
    <location>
        <begin position="179"/>
        <end position="201"/>
    </location>
</feature>
<evidence type="ECO:0000259" key="8">
    <source>
        <dbReference type="Pfam" id="PF00324"/>
    </source>
</evidence>
<dbReference type="PIRSF" id="PIRSF006060">
    <property type="entry name" value="AA_transporter"/>
    <property type="match status" value="1"/>
</dbReference>
<proteinExistence type="predicted"/>
<evidence type="ECO:0000256" key="2">
    <source>
        <dbReference type="ARBA" id="ARBA00022448"/>
    </source>
</evidence>
<comment type="caution">
    <text evidence="9">The sequence shown here is derived from an EMBL/GenBank/DDBJ whole genome shotgun (WGS) entry which is preliminary data.</text>
</comment>
<dbReference type="EMBL" id="JAGTJQ010000010">
    <property type="protein sequence ID" value="KAH7021252.1"/>
    <property type="molecule type" value="Genomic_DNA"/>
</dbReference>
<feature type="transmembrane region" description="Helical" evidence="7">
    <location>
        <begin position="475"/>
        <end position="495"/>
    </location>
</feature>
<organism evidence="9 10">
    <name type="scientific">Microdochium trichocladiopsis</name>
    <dbReference type="NCBI Taxonomy" id="1682393"/>
    <lineage>
        <taxon>Eukaryota</taxon>
        <taxon>Fungi</taxon>
        <taxon>Dikarya</taxon>
        <taxon>Ascomycota</taxon>
        <taxon>Pezizomycotina</taxon>
        <taxon>Sordariomycetes</taxon>
        <taxon>Xylariomycetidae</taxon>
        <taxon>Xylariales</taxon>
        <taxon>Microdochiaceae</taxon>
        <taxon>Microdochium</taxon>
    </lineage>
</organism>
<evidence type="ECO:0000256" key="7">
    <source>
        <dbReference type="SAM" id="Phobius"/>
    </source>
</evidence>
<evidence type="ECO:0000256" key="4">
    <source>
        <dbReference type="ARBA" id="ARBA00022970"/>
    </source>
</evidence>
<feature type="domain" description="Amino acid permease/ SLC12A" evidence="8">
    <location>
        <begin position="44"/>
        <end position="503"/>
    </location>
</feature>
<feature type="transmembrane region" description="Helical" evidence="7">
    <location>
        <begin position="111"/>
        <end position="133"/>
    </location>
</feature>
<feature type="transmembrane region" description="Helical" evidence="7">
    <location>
        <begin position="75"/>
        <end position="99"/>
    </location>
</feature>
<accession>A0A9P9BL28</accession>
<protein>
    <submittedName>
        <fullName evidence="9">Amino acid permease/ SLC12A domain-containing protein</fullName>
    </submittedName>
</protein>
<feature type="transmembrane region" description="Helical" evidence="7">
    <location>
        <begin position="274"/>
        <end position="294"/>
    </location>
</feature>
<dbReference type="GeneID" id="70180224"/>
<keyword evidence="3 7" id="KW-0812">Transmembrane</keyword>
<feature type="transmembrane region" description="Helical" evidence="7">
    <location>
        <begin position="45"/>
        <end position="63"/>
    </location>
</feature>
<dbReference type="GO" id="GO:0015171">
    <property type="term" value="F:amino acid transmembrane transporter activity"/>
    <property type="evidence" value="ECO:0007669"/>
    <property type="project" value="TreeGrafter"/>
</dbReference>
<evidence type="ECO:0000256" key="6">
    <source>
        <dbReference type="ARBA" id="ARBA00023136"/>
    </source>
</evidence>
<dbReference type="Pfam" id="PF00324">
    <property type="entry name" value="AA_permease"/>
    <property type="match status" value="1"/>
</dbReference>
<dbReference type="InterPro" id="IPR050524">
    <property type="entry name" value="APC_YAT"/>
</dbReference>
<keyword evidence="10" id="KW-1185">Reference proteome</keyword>
<dbReference type="PANTHER" id="PTHR43341:SF18">
    <property type="entry name" value="AMINO ACID PERMEASE_ SLC12A DOMAIN-CONTAINING PROTEIN"/>
    <property type="match status" value="1"/>
</dbReference>
<dbReference type="GO" id="GO:0016020">
    <property type="term" value="C:membrane"/>
    <property type="evidence" value="ECO:0007669"/>
    <property type="project" value="UniProtKB-SubCell"/>
</dbReference>
<feature type="transmembrane region" description="Helical" evidence="7">
    <location>
        <begin position="398"/>
        <end position="423"/>
    </location>
</feature>
<reference evidence="9" key="1">
    <citation type="journal article" date="2021" name="Nat. Commun.">
        <title>Genetic determinants of endophytism in the Arabidopsis root mycobiome.</title>
        <authorList>
            <person name="Mesny F."/>
            <person name="Miyauchi S."/>
            <person name="Thiergart T."/>
            <person name="Pickel B."/>
            <person name="Atanasova L."/>
            <person name="Karlsson M."/>
            <person name="Huettel B."/>
            <person name="Barry K.W."/>
            <person name="Haridas S."/>
            <person name="Chen C."/>
            <person name="Bauer D."/>
            <person name="Andreopoulos W."/>
            <person name="Pangilinan J."/>
            <person name="LaButti K."/>
            <person name="Riley R."/>
            <person name="Lipzen A."/>
            <person name="Clum A."/>
            <person name="Drula E."/>
            <person name="Henrissat B."/>
            <person name="Kohler A."/>
            <person name="Grigoriev I.V."/>
            <person name="Martin F.M."/>
            <person name="Hacquard S."/>
        </authorList>
    </citation>
    <scope>NUCLEOTIDE SEQUENCE</scope>
    <source>
        <strain evidence="9">MPI-CAGE-CH-0230</strain>
    </source>
</reference>
<feature type="transmembrane region" description="Helical" evidence="7">
    <location>
        <begin position="153"/>
        <end position="172"/>
    </location>
</feature>
<keyword evidence="4" id="KW-0029">Amino-acid transport</keyword>
<evidence type="ECO:0000256" key="1">
    <source>
        <dbReference type="ARBA" id="ARBA00004141"/>
    </source>
</evidence>
<gene>
    <name evidence="9" type="ORF">B0I36DRAFT_252337</name>
</gene>
<dbReference type="AlphaFoldDB" id="A0A9P9BL28"/>
<dbReference type="Proteomes" id="UP000756346">
    <property type="component" value="Unassembled WGS sequence"/>
</dbReference>
<sequence length="541" mass="58952">MKGHDGQVHYGTTGIASTSAVDHEGDFVTRNEEEDLRRGLHQRHISLIALAGAIGTGLFLGLGSSIQTAGPLGALLAYATIGLVVCAVQFALGEVTALLPVTGSFVRHAEFLVDPALGFAIGYNIVYGNWLSIPAEISAICVLFQYWTDVNSAVWIVLVMILTFAVGIAFIRVYGEVEFWFAIIKILLIIFLIILGLVINLGGIPGVPRLGFYYWQVPGPFVPFIAEGSWGYFLGYWAVMSRAVFSFAGTESVAMAAAETRNPRQVIPRACKRVFFRVSLFYILAVLVVGMLVASDDERLDDQSGTAAQSPFVIAASAAGIAAIPSVVNAVVITSAWSSSNQALLAGTRVLYGLALKKQAPQIFLRTTSWGVPYVCVMLQTAFMSLAFLSLSNEALTVFYWFVSLTACGVLISWITILVNHWRLLLAMKKQGIPASSLPWHNSWTAYTTPAALVMCVLILFTTGFPVFVPGGWDANSFVSSYLDIPLVLVAFGLWKFFKKTKLVDLATVPIREALEEIERNPEPMEPPKKGWEKVAGFLWD</sequence>
<dbReference type="OrthoDB" id="3900342at2759"/>
<feature type="transmembrane region" description="Helical" evidence="7">
    <location>
        <begin position="221"/>
        <end position="239"/>
    </location>
</feature>
<dbReference type="Gene3D" id="1.20.1740.10">
    <property type="entry name" value="Amino acid/polyamine transporter I"/>
    <property type="match status" value="1"/>
</dbReference>
<dbReference type="FunFam" id="1.20.1740.10:FF:000006">
    <property type="entry name" value="General amino acid permease"/>
    <property type="match status" value="1"/>
</dbReference>
<dbReference type="RefSeq" id="XP_046007453.1">
    <property type="nucleotide sequence ID" value="XM_046150678.1"/>
</dbReference>
<keyword evidence="6 7" id="KW-0472">Membrane</keyword>
<keyword evidence="5 7" id="KW-1133">Transmembrane helix</keyword>
<comment type="subcellular location">
    <subcellularLocation>
        <location evidence="1">Membrane</location>
        <topology evidence="1">Multi-pass membrane protein</topology>
    </subcellularLocation>
</comment>
<feature type="transmembrane region" description="Helical" evidence="7">
    <location>
        <begin position="444"/>
        <end position="469"/>
    </location>
</feature>
<feature type="transmembrane region" description="Helical" evidence="7">
    <location>
        <begin position="314"/>
        <end position="337"/>
    </location>
</feature>
<feature type="transmembrane region" description="Helical" evidence="7">
    <location>
        <begin position="372"/>
        <end position="392"/>
    </location>
</feature>